<comment type="caution">
    <text evidence="2">The sequence shown here is derived from an EMBL/GenBank/DDBJ whole genome shotgun (WGS) entry which is preliminary data.</text>
</comment>
<dbReference type="SMART" id="SM00034">
    <property type="entry name" value="CLECT"/>
    <property type="match status" value="1"/>
</dbReference>
<feature type="domain" description="C-type lectin" evidence="1">
    <location>
        <begin position="18"/>
        <end position="137"/>
    </location>
</feature>
<name>A0A7L4NN10_9AVES</name>
<evidence type="ECO:0000313" key="3">
    <source>
        <dbReference type="Proteomes" id="UP000586704"/>
    </source>
</evidence>
<evidence type="ECO:0000313" key="2">
    <source>
        <dbReference type="EMBL" id="NXY90545.1"/>
    </source>
</evidence>
<organism evidence="2 3">
    <name type="scientific">Ceyx cyanopectus</name>
    <name type="common">Indigo-banded kingfisher</name>
    <dbReference type="NCBI Taxonomy" id="390723"/>
    <lineage>
        <taxon>Eukaryota</taxon>
        <taxon>Metazoa</taxon>
        <taxon>Chordata</taxon>
        <taxon>Craniata</taxon>
        <taxon>Vertebrata</taxon>
        <taxon>Euteleostomi</taxon>
        <taxon>Archelosauria</taxon>
        <taxon>Archosauria</taxon>
        <taxon>Dinosauria</taxon>
        <taxon>Saurischia</taxon>
        <taxon>Theropoda</taxon>
        <taxon>Coelurosauria</taxon>
        <taxon>Aves</taxon>
        <taxon>Neognathae</taxon>
        <taxon>Neoaves</taxon>
        <taxon>Telluraves</taxon>
        <taxon>Coraciimorphae</taxon>
        <taxon>Coraciiformes</taxon>
        <taxon>Alcedinidae</taxon>
        <taxon>Ceyx</taxon>
    </lineage>
</organism>
<dbReference type="OrthoDB" id="441660at2759"/>
<dbReference type="PRINTS" id="PR01504">
    <property type="entry name" value="PNCREATITSAP"/>
</dbReference>
<dbReference type="AlphaFoldDB" id="A0A7L4NN10"/>
<dbReference type="InterPro" id="IPR016187">
    <property type="entry name" value="CTDL_fold"/>
</dbReference>
<evidence type="ECO:0000259" key="1">
    <source>
        <dbReference type="PROSITE" id="PS50041"/>
    </source>
</evidence>
<proteinExistence type="predicted"/>
<dbReference type="Gene3D" id="3.10.100.10">
    <property type="entry name" value="Mannose-Binding Protein A, subunit A"/>
    <property type="match status" value="1"/>
</dbReference>
<dbReference type="InterPro" id="IPR001304">
    <property type="entry name" value="C-type_lectin-like"/>
</dbReference>
<gene>
    <name evidence="2" type="primary">Reg4_0</name>
    <name evidence="2" type="ORF">CEYCYA_R10608</name>
</gene>
<dbReference type="PANTHER" id="PTHR22803">
    <property type="entry name" value="MANNOSE, PHOSPHOLIPASE, LECTIN RECEPTOR RELATED"/>
    <property type="match status" value="1"/>
</dbReference>
<dbReference type="PROSITE" id="PS50041">
    <property type="entry name" value="C_TYPE_LECTIN_2"/>
    <property type="match status" value="1"/>
</dbReference>
<keyword evidence="3" id="KW-1185">Reference proteome</keyword>
<accession>A0A7L4NN10</accession>
<sequence>PSTGARHIDYCPEGWSYYKFSCFKYFSQPRSWDDAESQCQASHAGGHLAWVDEPQEATTLQKVISYYQRVQPVWLGLRYGHEIQAWQWASGNKYSISSSGLVGNGGHGGSCGVLTHLSGFTLWTSAHCSQKHHYICKFIP</sequence>
<dbReference type="EMBL" id="VYZU01083193">
    <property type="protein sequence ID" value="NXY90545.1"/>
    <property type="molecule type" value="Genomic_DNA"/>
</dbReference>
<dbReference type="Proteomes" id="UP000586704">
    <property type="component" value="Unassembled WGS sequence"/>
</dbReference>
<reference evidence="2 3" key="1">
    <citation type="submission" date="2020-02" db="EMBL/GenBank/DDBJ databases">
        <title>Bird 10,000 Genomes (B10K) Project - Family phase.</title>
        <authorList>
            <person name="Zhang G."/>
        </authorList>
    </citation>
    <scope>NUCLEOTIDE SEQUENCE [LARGE SCALE GENOMIC DNA]</scope>
    <source>
        <strain evidence="2">B10K-DU-013-51</strain>
        <tissue evidence="2">Mixed tissue sample</tissue>
    </source>
</reference>
<feature type="non-terminal residue" evidence="2">
    <location>
        <position position="140"/>
    </location>
</feature>
<dbReference type="Pfam" id="PF00059">
    <property type="entry name" value="Lectin_C"/>
    <property type="match status" value="1"/>
</dbReference>
<dbReference type="InterPro" id="IPR016186">
    <property type="entry name" value="C-type_lectin-like/link_sf"/>
</dbReference>
<dbReference type="SUPFAM" id="SSF56436">
    <property type="entry name" value="C-type lectin-like"/>
    <property type="match status" value="1"/>
</dbReference>
<dbReference type="InterPro" id="IPR050111">
    <property type="entry name" value="C-type_lectin/snaclec_domain"/>
</dbReference>
<protein>
    <submittedName>
        <fullName evidence="2">REG4 protein</fullName>
    </submittedName>
</protein>
<feature type="non-terminal residue" evidence="2">
    <location>
        <position position="1"/>
    </location>
</feature>